<evidence type="ECO:0000256" key="9">
    <source>
        <dbReference type="SAM" id="MobiDB-lite"/>
    </source>
</evidence>
<accession>A0A2K1KLN0</accession>
<evidence type="ECO:0000259" key="10">
    <source>
        <dbReference type="Pfam" id="PF16575"/>
    </source>
</evidence>
<dbReference type="InterPro" id="IPR045116">
    <property type="entry name" value="Clp1/Grc3"/>
</dbReference>
<evidence type="ECO:0000259" key="11">
    <source>
        <dbReference type="Pfam" id="PF25467"/>
    </source>
</evidence>
<dbReference type="Gramene" id="Pp3c4_400V3.2">
    <property type="protein sequence ID" value="Pp3c4_400V3.2"/>
    <property type="gene ID" value="Pp3c4_400"/>
</dbReference>
<keyword evidence="5" id="KW-0547">Nucleotide-binding</keyword>
<dbReference type="GO" id="GO:0005634">
    <property type="term" value="C:nucleus"/>
    <property type="evidence" value="ECO:0000318"/>
    <property type="project" value="GO_Central"/>
</dbReference>
<dbReference type="Gene3D" id="3.40.50.300">
    <property type="entry name" value="P-loop containing nucleotide triphosphate hydrolases"/>
    <property type="match status" value="1"/>
</dbReference>
<dbReference type="EMBL" id="ABEU02000004">
    <property type="protein sequence ID" value="PNR54685.1"/>
    <property type="molecule type" value="Genomic_DNA"/>
</dbReference>
<dbReference type="RefSeq" id="XP_024373645.1">
    <property type="nucleotide sequence ID" value="XM_024517877.2"/>
</dbReference>
<feature type="domain" description="NOL9 C-terminal" evidence="11">
    <location>
        <begin position="581"/>
        <end position="679"/>
    </location>
</feature>
<evidence type="ECO:0000256" key="2">
    <source>
        <dbReference type="ARBA" id="ARBA00011003"/>
    </source>
</evidence>
<dbReference type="OrthoDB" id="2405412at2759"/>
<feature type="compositionally biased region" description="Acidic residues" evidence="9">
    <location>
        <begin position="279"/>
        <end position="290"/>
    </location>
</feature>
<dbReference type="GO" id="GO:0000448">
    <property type="term" value="P:cleavage in ITS2 between 5.8S rRNA and LSU-rRNA of tricistronic rRNA transcript (SSU-rRNA, 5.8S rRNA, LSU-rRNA)"/>
    <property type="evidence" value="ECO:0000318"/>
    <property type="project" value="GO_Central"/>
</dbReference>
<keyword evidence="6" id="KW-0418">Kinase</keyword>
<dbReference type="KEGG" id="ppp:112281401"/>
<dbReference type="InterPro" id="IPR027417">
    <property type="entry name" value="P-loop_NTPase"/>
</dbReference>
<dbReference type="Pfam" id="PF25467">
    <property type="entry name" value="NOL9_C"/>
    <property type="match status" value="1"/>
</dbReference>
<evidence type="ECO:0000256" key="8">
    <source>
        <dbReference type="ARBA" id="ARBA00023242"/>
    </source>
</evidence>
<dbReference type="GO" id="GO:0005730">
    <property type="term" value="C:nucleolus"/>
    <property type="evidence" value="ECO:0007669"/>
    <property type="project" value="UniProtKB-SubCell"/>
</dbReference>
<comment type="similarity">
    <text evidence="2">Belongs to the Clp1 family. NOL9/GRC3 subfamily.</text>
</comment>
<feature type="region of interest" description="Disordered" evidence="9">
    <location>
        <begin position="251"/>
        <end position="318"/>
    </location>
</feature>
<reference evidence="13" key="3">
    <citation type="submission" date="2020-12" db="UniProtKB">
        <authorList>
            <consortium name="EnsemblPlants"/>
        </authorList>
    </citation>
    <scope>IDENTIFICATION</scope>
</reference>
<dbReference type="FunFam" id="3.40.50.300:FF:005159">
    <property type="entry name" value="Predicted protein"/>
    <property type="match status" value="1"/>
</dbReference>
<dbReference type="EnsemblPlants" id="Pp3c4_400V3.1">
    <property type="protein sequence ID" value="Pp3c4_400V3.1"/>
    <property type="gene ID" value="Pp3c4_400"/>
</dbReference>
<evidence type="ECO:0000256" key="7">
    <source>
        <dbReference type="ARBA" id="ARBA00022840"/>
    </source>
</evidence>
<evidence type="ECO:0000313" key="12">
    <source>
        <dbReference type="EMBL" id="PNR54685.1"/>
    </source>
</evidence>
<dbReference type="InterPro" id="IPR032319">
    <property type="entry name" value="CLP1_P"/>
</dbReference>
<organism evidence="12">
    <name type="scientific">Physcomitrium patens</name>
    <name type="common">Spreading-leaved earth moss</name>
    <name type="synonym">Physcomitrella patens</name>
    <dbReference type="NCBI Taxonomy" id="3218"/>
    <lineage>
        <taxon>Eukaryota</taxon>
        <taxon>Viridiplantae</taxon>
        <taxon>Streptophyta</taxon>
        <taxon>Embryophyta</taxon>
        <taxon>Bryophyta</taxon>
        <taxon>Bryophytina</taxon>
        <taxon>Bryopsida</taxon>
        <taxon>Funariidae</taxon>
        <taxon>Funariales</taxon>
        <taxon>Funariaceae</taxon>
        <taxon>Physcomitrium</taxon>
    </lineage>
</organism>
<comment type="subcellular location">
    <subcellularLocation>
        <location evidence="1">Nucleus</location>
        <location evidence="1">Nucleolus</location>
    </subcellularLocation>
</comment>
<keyword evidence="4" id="KW-0808">Transferase</keyword>
<evidence type="ECO:0000256" key="1">
    <source>
        <dbReference type="ARBA" id="ARBA00004604"/>
    </source>
</evidence>
<dbReference type="STRING" id="3218.A0A2K1KLN0"/>
<gene>
    <name evidence="13" type="primary">LOC112281401</name>
    <name evidence="12" type="ORF">PHYPA_005578</name>
</gene>
<evidence type="ECO:0000256" key="6">
    <source>
        <dbReference type="ARBA" id="ARBA00022777"/>
    </source>
</evidence>
<dbReference type="AlphaFoldDB" id="A0A2K1KLN0"/>
<reference evidence="12 14" key="1">
    <citation type="journal article" date="2008" name="Science">
        <title>The Physcomitrella genome reveals evolutionary insights into the conquest of land by plants.</title>
        <authorList>
            <person name="Rensing S."/>
            <person name="Lang D."/>
            <person name="Zimmer A."/>
            <person name="Terry A."/>
            <person name="Salamov A."/>
            <person name="Shapiro H."/>
            <person name="Nishiyama T."/>
            <person name="Perroud P.-F."/>
            <person name="Lindquist E."/>
            <person name="Kamisugi Y."/>
            <person name="Tanahashi T."/>
            <person name="Sakakibara K."/>
            <person name="Fujita T."/>
            <person name="Oishi K."/>
            <person name="Shin-I T."/>
            <person name="Kuroki Y."/>
            <person name="Toyoda A."/>
            <person name="Suzuki Y."/>
            <person name="Hashimoto A."/>
            <person name="Yamaguchi K."/>
            <person name="Sugano A."/>
            <person name="Kohara Y."/>
            <person name="Fujiyama A."/>
            <person name="Anterola A."/>
            <person name="Aoki S."/>
            <person name="Ashton N."/>
            <person name="Barbazuk W.B."/>
            <person name="Barker E."/>
            <person name="Bennetzen J."/>
            <person name="Bezanilla M."/>
            <person name="Blankenship R."/>
            <person name="Cho S.H."/>
            <person name="Dutcher S."/>
            <person name="Estelle M."/>
            <person name="Fawcett J.A."/>
            <person name="Gundlach H."/>
            <person name="Hanada K."/>
            <person name="Heyl A."/>
            <person name="Hicks K.A."/>
            <person name="Hugh J."/>
            <person name="Lohr M."/>
            <person name="Mayer K."/>
            <person name="Melkozernov A."/>
            <person name="Murata T."/>
            <person name="Nelson D."/>
            <person name="Pils B."/>
            <person name="Prigge M."/>
            <person name="Reiss B."/>
            <person name="Renner T."/>
            <person name="Rombauts S."/>
            <person name="Rushton P."/>
            <person name="Sanderfoot A."/>
            <person name="Schween G."/>
            <person name="Shiu S.-H."/>
            <person name="Stueber K."/>
            <person name="Theodoulou F.L."/>
            <person name="Tu H."/>
            <person name="Van de Peer Y."/>
            <person name="Verrier P.J."/>
            <person name="Waters E."/>
            <person name="Wood A."/>
            <person name="Yang L."/>
            <person name="Cove D."/>
            <person name="Cuming A."/>
            <person name="Hasebe M."/>
            <person name="Lucas S."/>
            <person name="Mishler D.B."/>
            <person name="Reski R."/>
            <person name="Grigoriev I."/>
            <person name="Quatrano R.S."/>
            <person name="Boore J.L."/>
        </authorList>
    </citation>
    <scope>NUCLEOTIDE SEQUENCE [LARGE SCALE GENOMIC DNA]</scope>
    <source>
        <strain evidence="13 14">cv. Gransden 2004</strain>
    </source>
</reference>
<keyword evidence="7" id="KW-0067">ATP-binding</keyword>
<proteinExistence type="inferred from homology"/>
<evidence type="ECO:0000313" key="13">
    <source>
        <dbReference type="EnsemblPlants" id="Pp3c4_400V3.1"/>
    </source>
</evidence>
<keyword evidence="8" id="KW-0539">Nucleus</keyword>
<dbReference type="Proteomes" id="UP000006727">
    <property type="component" value="Chromosome 4"/>
</dbReference>
<evidence type="ECO:0000313" key="14">
    <source>
        <dbReference type="Proteomes" id="UP000006727"/>
    </source>
</evidence>
<dbReference type="SUPFAM" id="SSF52540">
    <property type="entry name" value="P-loop containing nucleoside triphosphate hydrolases"/>
    <property type="match status" value="1"/>
</dbReference>
<keyword evidence="3" id="KW-0698">rRNA processing</keyword>
<protein>
    <submittedName>
        <fullName evidence="12 13">Uncharacterized protein</fullName>
    </submittedName>
</protein>
<dbReference type="PANTHER" id="PTHR12755">
    <property type="entry name" value="CLEAVAGE/POLYADENYLATION FACTOR IA SUBUNIT CLP1P"/>
    <property type="match status" value="1"/>
</dbReference>
<feature type="domain" description="Clp1 P-loop" evidence="10">
    <location>
        <begin position="361"/>
        <end position="553"/>
    </location>
</feature>
<reference evidence="12 14" key="2">
    <citation type="journal article" date="2018" name="Plant J.">
        <title>The Physcomitrella patens chromosome-scale assembly reveals moss genome structure and evolution.</title>
        <authorList>
            <person name="Lang D."/>
            <person name="Ullrich K.K."/>
            <person name="Murat F."/>
            <person name="Fuchs J."/>
            <person name="Jenkins J."/>
            <person name="Haas F.B."/>
            <person name="Piednoel M."/>
            <person name="Gundlach H."/>
            <person name="Van Bel M."/>
            <person name="Meyberg R."/>
            <person name="Vives C."/>
            <person name="Morata J."/>
            <person name="Symeonidi A."/>
            <person name="Hiss M."/>
            <person name="Muchero W."/>
            <person name="Kamisugi Y."/>
            <person name="Saleh O."/>
            <person name="Blanc G."/>
            <person name="Decker E.L."/>
            <person name="van Gessel N."/>
            <person name="Grimwood J."/>
            <person name="Hayes R.D."/>
            <person name="Graham S.W."/>
            <person name="Gunter L.E."/>
            <person name="McDaniel S.F."/>
            <person name="Hoernstein S.N.W."/>
            <person name="Larsson A."/>
            <person name="Li F.W."/>
            <person name="Perroud P.F."/>
            <person name="Phillips J."/>
            <person name="Ranjan P."/>
            <person name="Rokshar D.S."/>
            <person name="Rothfels C.J."/>
            <person name="Schneider L."/>
            <person name="Shu S."/>
            <person name="Stevenson D.W."/>
            <person name="Thummler F."/>
            <person name="Tillich M."/>
            <person name="Villarreal Aguilar J.C."/>
            <person name="Widiez T."/>
            <person name="Wong G.K."/>
            <person name="Wymore A."/>
            <person name="Zhang Y."/>
            <person name="Zimmer A.D."/>
            <person name="Quatrano R.S."/>
            <person name="Mayer K.F.X."/>
            <person name="Goodstein D."/>
            <person name="Casacuberta J.M."/>
            <person name="Vandepoele K."/>
            <person name="Reski R."/>
            <person name="Cuming A.C."/>
            <person name="Tuskan G.A."/>
            <person name="Maumus F."/>
            <person name="Salse J."/>
            <person name="Schmutz J."/>
            <person name="Rensing S.A."/>
        </authorList>
    </citation>
    <scope>NUCLEOTIDE SEQUENCE [LARGE SCALE GENOMIC DNA]</scope>
    <source>
        <strain evidence="13 14">cv. Gransden 2004</strain>
    </source>
</reference>
<feature type="compositionally biased region" description="Basic and acidic residues" evidence="9">
    <location>
        <begin position="251"/>
        <end position="260"/>
    </location>
</feature>
<dbReference type="GO" id="GO:0051731">
    <property type="term" value="F:polynucleotide 5'-hydroxyl-kinase activity"/>
    <property type="evidence" value="ECO:0000318"/>
    <property type="project" value="GO_Central"/>
</dbReference>
<evidence type="ECO:0000256" key="4">
    <source>
        <dbReference type="ARBA" id="ARBA00022679"/>
    </source>
</evidence>
<dbReference type="PaxDb" id="3218-PP1S267_72V6.1"/>
<dbReference type="PANTHER" id="PTHR12755:SF3">
    <property type="entry name" value="POLYNUCLEOTIDE 5'-HYDROXYL-KINASE NOL9"/>
    <property type="match status" value="1"/>
</dbReference>
<dbReference type="EnsemblPlants" id="Pp3c4_400V3.2">
    <property type="protein sequence ID" value="Pp3c4_400V3.2"/>
    <property type="gene ID" value="Pp3c4_400"/>
</dbReference>
<dbReference type="GeneID" id="112281401"/>
<dbReference type="InterPro" id="IPR057570">
    <property type="entry name" value="NOL9_C"/>
</dbReference>
<dbReference type="GO" id="GO:0005524">
    <property type="term" value="F:ATP binding"/>
    <property type="evidence" value="ECO:0007669"/>
    <property type="project" value="UniProtKB-KW"/>
</dbReference>
<evidence type="ECO:0000256" key="5">
    <source>
        <dbReference type="ARBA" id="ARBA00022741"/>
    </source>
</evidence>
<dbReference type="Pfam" id="PF16575">
    <property type="entry name" value="CLP1_P"/>
    <property type="match status" value="1"/>
</dbReference>
<dbReference type="Gramene" id="Pp3c4_400V3.1">
    <property type="protein sequence ID" value="Pp3c4_400V3.1"/>
    <property type="gene ID" value="Pp3c4_400"/>
</dbReference>
<keyword evidence="14" id="KW-1185">Reference proteome</keyword>
<sequence length="720" mass="78990">MRGILLKGFFRCKALSSTSSARTRKRKTVFPLPQVKRWKLTHSSNFVESVEDCSSKENVVLEEDVRSEENAGVCEGAKRADKIWGLSENSIRHNDDALVSSGSPGEENFSLYPSVAYEGNVATVKLGVGQMVILDGCAMVQVVEGQASMLGYSLPRGVDILVCSSSKLAEVITFEARIQVGDINMTEEIKEIEKPSSLGCELRFASHGLGKQESTSEAVSGSSLSFKLGFAGLLDSSPGMKGEQNFVEKINQEPDSRDMNESESDDDDLALNSEASYSESEDEDDRDDQVEVPLEGLDMAADTETVGKRKGGGLNSSNVKRQRVVEALDRDSSATSIPRDWKDAVETITLGSNFPIVAICGAKNVGKSTFARFLVNSLLNRYKEVAYLDTDVGQPEFTAPGCISLHILDTPVVGPPAMHLRTPERCFFYGDVSPKSNPMMYIEHVAELFNCFLQKYTLNSISTIPLVINTHGWVKGIGYDVIVDILNSTVPTHVVQVLASSKKRNLPRNKFWDESSMAETVYVESAVEKLKTQRTARSAHHLRAARLLAYFQQCFGENSAPFPYKEVKLFAQTAMSLVRDTPYEVPFTALKIKHLHSEVPPAESFRCVNACIVGLGVTSVGRDIQDKNDRSRSSLPLCLGLGIVKAVDVTRGVFYISTPVPQEQLKQVDILLQGRVEIPVPLLMAKGYLCPYLKERSQLVEGVGAGVMKSTRKPSAKEAL</sequence>
<name>A0A2K1KLN0_PHYPA</name>
<evidence type="ECO:0000256" key="3">
    <source>
        <dbReference type="ARBA" id="ARBA00022552"/>
    </source>
</evidence>
<dbReference type="OMA" id="WDESSMA"/>